<name>A0A367QVT6_9NOSO</name>
<proteinExistence type="predicted"/>
<dbReference type="Gene3D" id="3.10.129.10">
    <property type="entry name" value="Hotdog Thioesterase"/>
    <property type="match status" value="1"/>
</dbReference>
<dbReference type="EMBL" id="LXQD01000302">
    <property type="protein sequence ID" value="RCJ27821.1"/>
    <property type="molecule type" value="Genomic_DNA"/>
</dbReference>
<dbReference type="GO" id="GO:0047617">
    <property type="term" value="F:fatty acyl-CoA hydrolase activity"/>
    <property type="evidence" value="ECO:0007669"/>
    <property type="project" value="TreeGrafter"/>
</dbReference>
<comment type="caution">
    <text evidence="1">The sequence shown here is derived from an EMBL/GenBank/DDBJ whole genome shotgun (WGS) entry which is preliminary data.</text>
</comment>
<dbReference type="PANTHER" id="PTHR31793:SF24">
    <property type="entry name" value="LONG-CHAIN ACYL-COA THIOESTERASE FADM"/>
    <property type="match status" value="1"/>
</dbReference>
<evidence type="ECO:0000313" key="1">
    <source>
        <dbReference type="EMBL" id="RCJ27821.1"/>
    </source>
</evidence>
<reference evidence="1" key="1">
    <citation type="submission" date="2016-04" db="EMBL/GenBank/DDBJ databases">
        <authorList>
            <person name="Tabuchi Yagui T.R."/>
        </authorList>
    </citation>
    <scope>NUCLEOTIDE SEQUENCE [LARGE SCALE GENOMIC DNA]</scope>
    <source>
        <strain evidence="1">NIES-26</strain>
    </source>
</reference>
<keyword evidence="2" id="KW-1185">Reference proteome</keyword>
<organism evidence="1 2">
    <name type="scientific">Nostoc minutum NIES-26</name>
    <dbReference type="NCBI Taxonomy" id="1844469"/>
    <lineage>
        <taxon>Bacteria</taxon>
        <taxon>Bacillati</taxon>
        <taxon>Cyanobacteriota</taxon>
        <taxon>Cyanophyceae</taxon>
        <taxon>Nostocales</taxon>
        <taxon>Nostocaceae</taxon>
        <taxon>Nostoc</taxon>
    </lineage>
</organism>
<dbReference type="AlphaFoldDB" id="A0A367QVT6"/>
<gene>
    <name evidence="1" type="ORF">A6770_25075</name>
</gene>
<dbReference type="PANTHER" id="PTHR31793">
    <property type="entry name" value="4-HYDROXYBENZOYL-COA THIOESTERASE FAMILY MEMBER"/>
    <property type="match status" value="1"/>
</dbReference>
<dbReference type="InterPro" id="IPR050563">
    <property type="entry name" value="4-hydroxybenzoyl-CoA_TE"/>
</dbReference>
<dbReference type="Pfam" id="PF13279">
    <property type="entry name" value="4HBT_2"/>
    <property type="match status" value="1"/>
</dbReference>
<sequence>MAQFFWLKKGQTVLKYKNRGTIMLINNKQYRPLEVVLKIPVKTYDIDFAGIVSNIVYIRWLEDLRLKFLDEHWQIDKQIEQGYVPILAGTEIEYKRPIKLIDQVIGRLWLNNLGRLKWTVQAEILSNNELAAVATQKGAFVNLQNGRPIAIPEELHKKYLEYRQVTQEI</sequence>
<accession>A0A367QVT6</accession>
<dbReference type="Proteomes" id="UP000252107">
    <property type="component" value="Unassembled WGS sequence"/>
</dbReference>
<dbReference type="CDD" id="cd00586">
    <property type="entry name" value="4HBT"/>
    <property type="match status" value="1"/>
</dbReference>
<protein>
    <submittedName>
        <fullName evidence="1">Thioesterase</fullName>
    </submittedName>
</protein>
<dbReference type="SUPFAM" id="SSF54637">
    <property type="entry name" value="Thioesterase/thiol ester dehydrase-isomerase"/>
    <property type="match status" value="1"/>
</dbReference>
<dbReference type="InterPro" id="IPR029069">
    <property type="entry name" value="HotDog_dom_sf"/>
</dbReference>
<evidence type="ECO:0000313" key="2">
    <source>
        <dbReference type="Proteomes" id="UP000252107"/>
    </source>
</evidence>